<keyword evidence="7" id="KW-0963">Cytoplasm</keyword>
<evidence type="ECO:0000313" key="9">
    <source>
        <dbReference type="EMBL" id="SMB98840.1"/>
    </source>
</evidence>
<dbReference type="NCBIfam" id="NF001750">
    <property type="entry name" value="PRK00476.1"/>
    <property type="match status" value="1"/>
</dbReference>
<dbReference type="EMBL" id="LT838272">
    <property type="protein sequence ID" value="SMB98840.1"/>
    <property type="molecule type" value="Genomic_DNA"/>
</dbReference>
<dbReference type="Pfam" id="PF00152">
    <property type="entry name" value="tRNA-synt_2"/>
    <property type="match status" value="1"/>
</dbReference>
<comment type="catalytic activity">
    <reaction evidence="7">
        <text>tRNA(Asx) + L-aspartate + ATP = L-aspartyl-tRNA(Asx) + AMP + diphosphate</text>
        <dbReference type="Rhea" id="RHEA:18349"/>
        <dbReference type="Rhea" id="RHEA-COMP:9710"/>
        <dbReference type="Rhea" id="RHEA-COMP:9711"/>
        <dbReference type="ChEBI" id="CHEBI:29991"/>
        <dbReference type="ChEBI" id="CHEBI:30616"/>
        <dbReference type="ChEBI" id="CHEBI:33019"/>
        <dbReference type="ChEBI" id="CHEBI:78442"/>
        <dbReference type="ChEBI" id="CHEBI:78516"/>
        <dbReference type="ChEBI" id="CHEBI:456215"/>
        <dbReference type="EC" id="6.1.1.23"/>
    </reaction>
</comment>
<feature type="binding site" evidence="7">
    <location>
        <begin position="541"/>
        <end position="544"/>
    </location>
    <ligand>
        <name>ATP</name>
        <dbReference type="ChEBI" id="CHEBI:30616"/>
    </ligand>
</feature>
<keyword evidence="5 7" id="KW-0648">Protein biosynthesis</keyword>
<dbReference type="GO" id="GO:0004815">
    <property type="term" value="F:aspartate-tRNA ligase activity"/>
    <property type="evidence" value="ECO:0007669"/>
    <property type="project" value="UniProtKB-UniRule"/>
</dbReference>
<gene>
    <name evidence="7" type="primary">aspS</name>
    <name evidence="9" type="ORF">SAMN00808754_2577</name>
</gene>
<accession>A0A1W1W014</accession>
<feature type="binding site" evidence="7">
    <location>
        <position position="182"/>
    </location>
    <ligand>
        <name>L-aspartate</name>
        <dbReference type="ChEBI" id="CHEBI:29991"/>
    </ligand>
</feature>
<feature type="binding site" evidence="7">
    <location>
        <begin position="228"/>
        <end position="230"/>
    </location>
    <ligand>
        <name>ATP</name>
        <dbReference type="ChEBI" id="CHEBI:30616"/>
    </ligand>
</feature>
<dbReference type="NCBIfam" id="TIGR00459">
    <property type="entry name" value="aspS_bact"/>
    <property type="match status" value="1"/>
</dbReference>
<dbReference type="InterPro" id="IPR047090">
    <property type="entry name" value="AspRS_core"/>
</dbReference>
<dbReference type="CDD" id="cd04317">
    <property type="entry name" value="EcAspRS_like_N"/>
    <property type="match status" value="1"/>
</dbReference>
<dbReference type="PRINTS" id="PR01042">
    <property type="entry name" value="TRNASYNTHASP"/>
</dbReference>
<feature type="binding site" evidence="7">
    <location>
        <position position="455"/>
    </location>
    <ligand>
        <name>L-aspartate</name>
        <dbReference type="ChEBI" id="CHEBI:29991"/>
    </ligand>
</feature>
<dbReference type="GO" id="GO:0050560">
    <property type="term" value="F:aspartate-tRNA(Asn) ligase activity"/>
    <property type="evidence" value="ECO:0007669"/>
    <property type="project" value="UniProtKB-EC"/>
</dbReference>
<evidence type="ECO:0000256" key="7">
    <source>
        <dbReference type="HAMAP-Rule" id="MF_00044"/>
    </source>
</evidence>
<organism evidence="9 10">
    <name type="scientific">Thermanaeromonas toyohensis ToBE</name>
    <dbReference type="NCBI Taxonomy" id="698762"/>
    <lineage>
        <taxon>Bacteria</taxon>
        <taxon>Bacillati</taxon>
        <taxon>Bacillota</taxon>
        <taxon>Clostridia</taxon>
        <taxon>Neomoorellales</taxon>
        <taxon>Neomoorellaceae</taxon>
        <taxon>Thermanaeromonas</taxon>
    </lineage>
</organism>
<evidence type="ECO:0000256" key="2">
    <source>
        <dbReference type="ARBA" id="ARBA00022598"/>
    </source>
</evidence>
<dbReference type="SUPFAM" id="SSF55681">
    <property type="entry name" value="Class II aaRS and biotin synthetases"/>
    <property type="match status" value="1"/>
</dbReference>
<dbReference type="GO" id="GO:0003676">
    <property type="term" value="F:nucleic acid binding"/>
    <property type="evidence" value="ECO:0007669"/>
    <property type="project" value="InterPro"/>
</dbReference>
<dbReference type="InterPro" id="IPR004115">
    <property type="entry name" value="GAD-like_sf"/>
</dbReference>
<dbReference type="InterPro" id="IPR002312">
    <property type="entry name" value="Asp/Asn-tRNA-synth_IIb"/>
</dbReference>
<dbReference type="SUPFAM" id="SSF50249">
    <property type="entry name" value="Nucleic acid-binding proteins"/>
    <property type="match status" value="1"/>
</dbReference>
<dbReference type="InterPro" id="IPR004524">
    <property type="entry name" value="Asp-tRNA-ligase_1"/>
</dbReference>
<keyword evidence="2 7" id="KW-0436">Ligase</keyword>
<dbReference type="Gene3D" id="2.40.50.140">
    <property type="entry name" value="Nucleic acid-binding proteins"/>
    <property type="match status" value="1"/>
</dbReference>
<evidence type="ECO:0000256" key="3">
    <source>
        <dbReference type="ARBA" id="ARBA00022741"/>
    </source>
</evidence>
<dbReference type="InterPro" id="IPR006195">
    <property type="entry name" value="aa-tRNA-synth_II"/>
</dbReference>
<evidence type="ECO:0000256" key="1">
    <source>
        <dbReference type="ARBA" id="ARBA00006303"/>
    </source>
</evidence>
<comment type="subunit">
    <text evidence="7">Homodimer.</text>
</comment>
<dbReference type="CDD" id="cd00777">
    <property type="entry name" value="AspRS_core"/>
    <property type="match status" value="1"/>
</dbReference>
<dbReference type="GO" id="GO:0016740">
    <property type="term" value="F:transferase activity"/>
    <property type="evidence" value="ECO:0007669"/>
    <property type="project" value="UniProtKB-ARBA"/>
</dbReference>
<feature type="binding site" evidence="7">
    <location>
        <position position="228"/>
    </location>
    <ligand>
        <name>L-aspartate</name>
        <dbReference type="ChEBI" id="CHEBI:29991"/>
    </ligand>
</feature>
<keyword evidence="3 7" id="KW-0547">Nucleotide-binding</keyword>
<evidence type="ECO:0000256" key="5">
    <source>
        <dbReference type="ARBA" id="ARBA00022917"/>
    </source>
</evidence>
<dbReference type="InterPro" id="IPR047089">
    <property type="entry name" value="Asp-tRNA-ligase_1_N"/>
</dbReference>
<feature type="binding site" evidence="7">
    <location>
        <position position="237"/>
    </location>
    <ligand>
        <name>ATP</name>
        <dbReference type="ChEBI" id="CHEBI:30616"/>
    </ligand>
</feature>
<dbReference type="GO" id="GO:0005524">
    <property type="term" value="F:ATP binding"/>
    <property type="evidence" value="ECO:0007669"/>
    <property type="project" value="UniProtKB-UniRule"/>
</dbReference>
<dbReference type="AlphaFoldDB" id="A0A1W1W014"/>
<feature type="domain" description="Aminoacyl-transfer RNA synthetases class-II family profile" evidence="8">
    <location>
        <begin position="157"/>
        <end position="562"/>
    </location>
</feature>
<dbReference type="Pfam" id="PF02938">
    <property type="entry name" value="GAD"/>
    <property type="match status" value="1"/>
</dbReference>
<feature type="binding site" evidence="7">
    <location>
        <position position="489"/>
    </location>
    <ligand>
        <name>ATP</name>
        <dbReference type="ChEBI" id="CHEBI:30616"/>
    </ligand>
</feature>
<dbReference type="GO" id="GO:0005737">
    <property type="term" value="C:cytoplasm"/>
    <property type="evidence" value="ECO:0007669"/>
    <property type="project" value="UniProtKB-SubCell"/>
</dbReference>
<dbReference type="Gene3D" id="3.30.1360.30">
    <property type="entry name" value="GAD-like domain"/>
    <property type="match status" value="1"/>
</dbReference>
<keyword evidence="4 7" id="KW-0067">ATP-binding</keyword>
<dbReference type="OrthoDB" id="9802326at2"/>
<dbReference type="SUPFAM" id="SSF55261">
    <property type="entry name" value="GAD domain-like"/>
    <property type="match status" value="1"/>
</dbReference>
<evidence type="ECO:0000259" key="8">
    <source>
        <dbReference type="PROSITE" id="PS50862"/>
    </source>
</evidence>
<dbReference type="Proteomes" id="UP000192569">
    <property type="component" value="Chromosome I"/>
</dbReference>
<dbReference type="GO" id="GO:0006422">
    <property type="term" value="P:aspartyl-tRNA aminoacylation"/>
    <property type="evidence" value="ECO:0007669"/>
    <property type="project" value="UniProtKB-UniRule"/>
</dbReference>
<dbReference type="InterPro" id="IPR029351">
    <property type="entry name" value="GAD_dom"/>
</dbReference>
<comment type="subcellular location">
    <subcellularLocation>
        <location evidence="7">Cytoplasm</location>
    </subcellularLocation>
</comment>
<evidence type="ECO:0000313" key="10">
    <source>
        <dbReference type="Proteomes" id="UP000192569"/>
    </source>
</evidence>
<dbReference type="Gene3D" id="3.30.930.10">
    <property type="entry name" value="Bira Bifunctional Protein, Domain 2"/>
    <property type="match status" value="1"/>
</dbReference>
<feature type="site" description="Important for tRNA non-discrimination" evidence="7">
    <location>
        <position position="90"/>
    </location>
</feature>
<dbReference type="PROSITE" id="PS50862">
    <property type="entry name" value="AA_TRNA_LIGASE_II"/>
    <property type="match status" value="1"/>
</dbReference>
<feature type="region of interest" description="Aspartate" evidence="7">
    <location>
        <begin position="206"/>
        <end position="209"/>
    </location>
</feature>
<dbReference type="Pfam" id="PF01336">
    <property type="entry name" value="tRNA_anti-codon"/>
    <property type="match status" value="1"/>
</dbReference>
<feature type="binding site" evidence="7">
    <location>
        <position position="496"/>
    </location>
    <ligand>
        <name>L-aspartate</name>
        <dbReference type="ChEBI" id="CHEBI:29991"/>
    </ligand>
</feature>
<proteinExistence type="inferred from homology"/>
<dbReference type="InterPro" id="IPR004364">
    <property type="entry name" value="Aa-tRNA-synt_II"/>
</dbReference>
<dbReference type="PANTHER" id="PTHR22594:SF5">
    <property type="entry name" value="ASPARTATE--TRNA LIGASE, MITOCHONDRIAL"/>
    <property type="match status" value="1"/>
</dbReference>
<dbReference type="STRING" id="698762.SAMN00808754_2577"/>
<reference evidence="9 10" key="1">
    <citation type="submission" date="2017-04" db="EMBL/GenBank/DDBJ databases">
        <authorList>
            <person name="Afonso C.L."/>
            <person name="Miller P.J."/>
            <person name="Scott M.A."/>
            <person name="Spackman E."/>
            <person name="Goraichik I."/>
            <person name="Dimitrov K.M."/>
            <person name="Suarez D.L."/>
            <person name="Swayne D.E."/>
        </authorList>
    </citation>
    <scope>NUCLEOTIDE SEQUENCE [LARGE SCALE GENOMIC DNA]</scope>
    <source>
        <strain evidence="9 10">ToBE</strain>
    </source>
</reference>
<keyword evidence="6 7" id="KW-0030">Aminoacyl-tRNA synthetase</keyword>
<evidence type="ECO:0000256" key="6">
    <source>
        <dbReference type="ARBA" id="ARBA00023146"/>
    </source>
</evidence>
<dbReference type="HAMAP" id="MF_00044">
    <property type="entry name" value="Asp_tRNA_synth_type1"/>
    <property type="match status" value="1"/>
</dbReference>
<comment type="function">
    <text evidence="7">Aspartyl-tRNA synthetase with relaxed tRNA specificity since it is able to aspartylate not only its cognate tRNA(Asp) but also tRNA(Asn). Reaction proceeds in two steps: L-aspartate is first activated by ATP to form Asp-AMP and then transferred to the acceptor end of tRNA(Asp/Asn).</text>
</comment>
<dbReference type="PANTHER" id="PTHR22594">
    <property type="entry name" value="ASPARTYL/LYSYL-TRNA SYNTHETASE"/>
    <property type="match status" value="1"/>
</dbReference>
<dbReference type="InterPro" id="IPR004365">
    <property type="entry name" value="NA-bd_OB_tRNA"/>
</dbReference>
<dbReference type="EC" id="6.1.1.23" evidence="7"/>
<sequence>MIENMGTWRRTHGCGELKKEYVGTRVVLMGWVHRTRDHGGLIFVDLRDRSGIVQIVFSPQVSQEAFEIAESLRNEYVVAVTGEVRLRPEGTINPNLPTGEIEVYAEGIKVLNRAKVPPFYIADNLEVDEALRLRYRYLDLRRPEMQRLIKIRYHTTKAIRDFLDSRGFWEIETPMLTKSTPEGARDFLVPSRLSPGDFYALPQSPQLFKQVLMVAGVERYFQIVRCFRDEDLRADRQPEFTQLDIEMSFVNREDVMKVTEELLAYVFRTVLGVEIQIPFPRLSYKEALERYGSDKPDLRFDLEIRDISDLVRKSQFKVFAEAVERGGVVRGINAVGCGNYSRRELEDLTKLAGTWGAKGLAWMIVEAEGIRSPIAKFFTPGELESIKDRMKAQTGDLLLFVADEEEKAAQVLGALRLEIAGRLKLLDPERFAFVWIIDFPLLEYSEEEGRYKAIHHPFTSPREEDIFLLDSDPLKVRALAYDVVLNGVELGGGSIRIHRRDLQEKMFSLLGLSPEEAREKFGFLLEAFEYGAPPHGGIALGLDRLIMLMGRRETIRDVIAFPKTQSGTCLLTGAPGPVAPEQLRELHLVQAVPKGKGQVSLVRGAK</sequence>
<evidence type="ECO:0000256" key="4">
    <source>
        <dbReference type="ARBA" id="ARBA00022840"/>
    </source>
</evidence>
<dbReference type="InterPro" id="IPR045864">
    <property type="entry name" value="aa-tRNA-synth_II/BPL/LPL"/>
</dbReference>
<comment type="similarity">
    <text evidence="1 7">Belongs to the class-II aminoacyl-tRNA synthetase family. Type 1 subfamily.</text>
</comment>
<protein>
    <recommendedName>
        <fullName evidence="7">Aspartate--tRNA(Asp/Asn) ligase</fullName>
        <ecNumber evidence="7">6.1.1.23</ecNumber>
    </recommendedName>
    <alternativeName>
        <fullName evidence="7">Aspartyl-tRNA synthetase</fullName>
        <shortName evidence="7">AspRS</shortName>
    </alternativeName>
    <alternativeName>
        <fullName evidence="7">Non-discriminating aspartyl-tRNA synthetase</fullName>
        <shortName evidence="7">ND-AspRS</shortName>
    </alternativeName>
</protein>
<name>A0A1W1W014_9FIRM</name>
<keyword evidence="10" id="KW-1185">Reference proteome</keyword>
<dbReference type="InterPro" id="IPR012340">
    <property type="entry name" value="NA-bd_OB-fold"/>
</dbReference>
<feature type="site" description="Important for tRNA non-discrimination" evidence="7">
    <location>
        <position position="38"/>
    </location>
</feature>
<dbReference type="RefSeq" id="WP_084666214.1">
    <property type="nucleotide sequence ID" value="NZ_LT838272.1"/>
</dbReference>
<dbReference type="GO" id="GO:0140096">
    <property type="term" value="F:catalytic activity, acting on a protein"/>
    <property type="evidence" value="ECO:0007669"/>
    <property type="project" value="UniProtKB-ARBA"/>
</dbReference>